<evidence type="ECO:0000313" key="11">
    <source>
        <dbReference type="EMBL" id="WHY87264.1"/>
    </source>
</evidence>
<dbReference type="AlphaFoldDB" id="A0AA95MRQ5"/>
<evidence type="ECO:0000259" key="10">
    <source>
        <dbReference type="Pfam" id="PF00768"/>
    </source>
</evidence>
<accession>A0AA95MRQ5</accession>
<keyword evidence="2" id="KW-0732">Signal</keyword>
<comment type="similarity">
    <text evidence="1 9">Belongs to the peptidase S11 family.</text>
</comment>
<keyword evidence="6" id="KW-0961">Cell wall biogenesis/degradation</keyword>
<evidence type="ECO:0000256" key="5">
    <source>
        <dbReference type="ARBA" id="ARBA00022984"/>
    </source>
</evidence>
<keyword evidence="11" id="KW-0121">Carboxypeptidase</keyword>
<dbReference type="GO" id="GO:0071555">
    <property type="term" value="P:cell wall organization"/>
    <property type="evidence" value="ECO:0007669"/>
    <property type="project" value="UniProtKB-KW"/>
</dbReference>
<dbReference type="Pfam" id="PF00768">
    <property type="entry name" value="Peptidase_S11"/>
    <property type="match status" value="1"/>
</dbReference>
<dbReference type="InterPro" id="IPR001967">
    <property type="entry name" value="Peptidase_S11_N"/>
</dbReference>
<feature type="active site" description="Acyl-ester intermediate" evidence="7">
    <location>
        <position position="76"/>
    </location>
</feature>
<dbReference type="EMBL" id="CP126114">
    <property type="protein sequence ID" value="WHY87264.1"/>
    <property type="molecule type" value="Genomic_DNA"/>
</dbReference>
<proteinExistence type="inferred from homology"/>
<dbReference type="GO" id="GO:0008360">
    <property type="term" value="P:regulation of cell shape"/>
    <property type="evidence" value="ECO:0007669"/>
    <property type="project" value="UniProtKB-KW"/>
</dbReference>
<reference evidence="11" key="1">
    <citation type="submission" date="2023-05" db="EMBL/GenBank/DDBJ databases">
        <title>Comparative genomics of Bacillaceae isolates and their secondary metabolite potential.</title>
        <authorList>
            <person name="Song L."/>
            <person name="Nielsen L.J."/>
            <person name="Mohite O."/>
            <person name="Xu X."/>
            <person name="Weber T."/>
            <person name="Kovacs A.T."/>
        </authorList>
    </citation>
    <scope>NUCLEOTIDE SEQUENCE</scope>
    <source>
        <strain evidence="11">XLM17</strain>
    </source>
</reference>
<evidence type="ECO:0000256" key="6">
    <source>
        <dbReference type="ARBA" id="ARBA00023316"/>
    </source>
</evidence>
<keyword evidence="11" id="KW-0645">Protease</keyword>
<feature type="active site" description="Proton acceptor" evidence="7">
    <location>
        <position position="79"/>
    </location>
</feature>
<keyword evidence="4" id="KW-0133">Cell shape</keyword>
<dbReference type="PRINTS" id="PR00725">
    <property type="entry name" value="DADACBPTASE1"/>
</dbReference>
<dbReference type="PANTHER" id="PTHR21581">
    <property type="entry name" value="D-ALANYL-D-ALANINE CARBOXYPEPTIDASE"/>
    <property type="match status" value="1"/>
</dbReference>
<evidence type="ECO:0000256" key="3">
    <source>
        <dbReference type="ARBA" id="ARBA00022801"/>
    </source>
</evidence>
<dbReference type="KEGG" id="nnv:QNH39_05245"/>
<dbReference type="GO" id="GO:0006508">
    <property type="term" value="P:proteolysis"/>
    <property type="evidence" value="ECO:0007669"/>
    <property type="project" value="InterPro"/>
</dbReference>
<dbReference type="InterPro" id="IPR018044">
    <property type="entry name" value="Peptidase_S11"/>
</dbReference>
<dbReference type="EC" id="3.4.-.-" evidence="11"/>
<organism evidence="11 12">
    <name type="scientific">Neobacillus novalis</name>
    <dbReference type="NCBI Taxonomy" id="220687"/>
    <lineage>
        <taxon>Bacteria</taxon>
        <taxon>Bacillati</taxon>
        <taxon>Bacillota</taxon>
        <taxon>Bacilli</taxon>
        <taxon>Bacillales</taxon>
        <taxon>Bacillaceae</taxon>
        <taxon>Neobacillus</taxon>
    </lineage>
</organism>
<dbReference type="GO" id="GO:0009252">
    <property type="term" value="P:peptidoglycan biosynthetic process"/>
    <property type="evidence" value="ECO:0007669"/>
    <property type="project" value="UniProtKB-KW"/>
</dbReference>
<feature type="domain" description="Peptidase S11 D-alanyl-D-alanine carboxypeptidase A N-terminal" evidence="10">
    <location>
        <begin position="42"/>
        <end position="280"/>
    </location>
</feature>
<dbReference type="SUPFAM" id="SSF56601">
    <property type="entry name" value="beta-lactamase/transpeptidase-like"/>
    <property type="match status" value="1"/>
</dbReference>
<dbReference type="Gene3D" id="3.40.710.10">
    <property type="entry name" value="DD-peptidase/beta-lactamase superfamily"/>
    <property type="match status" value="1"/>
</dbReference>
<keyword evidence="3 11" id="KW-0378">Hydrolase</keyword>
<evidence type="ECO:0000256" key="1">
    <source>
        <dbReference type="ARBA" id="ARBA00007164"/>
    </source>
</evidence>
<dbReference type="RefSeq" id="WP_066083273.1">
    <property type="nucleotide sequence ID" value="NZ_CP126114.1"/>
</dbReference>
<feature type="active site" evidence="7">
    <location>
        <position position="133"/>
    </location>
</feature>
<dbReference type="PANTHER" id="PTHR21581:SF33">
    <property type="entry name" value="D-ALANYL-D-ALANINE CARBOXYPEPTIDASE DACB"/>
    <property type="match status" value="1"/>
</dbReference>
<keyword evidence="12" id="KW-1185">Reference proteome</keyword>
<evidence type="ECO:0000256" key="8">
    <source>
        <dbReference type="PIRSR" id="PIRSR618044-2"/>
    </source>
</evidence>
<dbReference type="Proteomes" id="UP001178288">
    <property type="component" value="Chromosome"/>
</dbReference>
<evidence type="ECO:0000256" key="2">
    <source>
        <dbReference type="ARBA" id="ARBA00022729"/>
    </source>
</evidence>
<protein>
    <submittedName>
        <fullName evidence="11">D-alanyl-D-alanine carboxypeptidase family protein</fullName>
        <ecNumber evidence="11">3.4.-.-</ecNumber>
    </submittedName>
</protein>
<name>A0AA95MRQ5_9BACI</name>
<evidence type="ECO:0000256" key="4">
    <source>
        <dbReference type="ARBA" id="ARBA00022960"/>
    </source>
</evidence>
<feature type="binding site" evidence="8">
    <location>
        <position position="251"/>
    </location>
    <ligand>
        <name>substrate</name>
    </ligand>
</feature>
<evidence type="ECO:0000256" key="7">
    <source>
        <dbReference type="PIRSR" id="PIRSR618044-1"/>
    </source>
</evidence>
<sequence length="304" mass="33054">MKIKNVMIVVAACMIVGFGTHLKGLLSSQGDIPKNSLLESINSSPSIKGEAALLLDLDSGKVIYAKNDNKRLFPASTTKILTGLLAVQYGNLNDQITVGKEINLKTAEESSAFLYKGQVLTLRELLAGLMLPSGNDAARTIAIYIAKKQMGNPHISEKKALDYFVAMMNKKAKEVGATDSHFMNPHGLHHSNHYSTAHDLGSIARAAMENPDFKEVVSSKVYSDKVITFQNKNKLLDSSSPFYFEGANGIKTGFTDEAGYCLVSSAERNGKKLIAVVLKSTENSVWDDSITLLAKGFTVEYVKK</sequence>
<dbReference type="GO" id="GO:0009002">
    <property type="term" value="F:serine-type D-Ala-D-Ala carboxypeptidase activity"/>
    <property type="evidence" value="ECO:0007669"/>
    <property type="project" value="InterPro"/>
</dbReference>
<dbReference type="InterPro" id="IPR012338">
    <property type="entry name" value="Beta-lactam/transpept-like"/>
</dbReference>
<gene>
    <name evidence="11" type="ORF">QNH39_05245</name>
</gene>
<keyword evidence="5" id="KW-0573">Peptidoglycan synthesis</keyword>
<evidence type="ECO:0000256" key="9">
    <source>
        <dbReference type="RuleBase" id="RU004016"/>
    </source>
</evidence>
<evidence type="ECO:0000313" key="12">
    <source>
        <dbReference type="Proteomes" id="UP001178288"/>
    </source>
</evidence>